<dbReference type="InterPro" id="IPR017850">
    <property type="entry name" value="Alkaline_phosphatase_core_sf"/>
</dbReference>
<dbReference type="AlphaFoldDB" id="A0A934R5D4"/>
<dbReference type="Gene3D" id="3.40.720.10">
    <property type="entry name" value="Alkaline Phosphatase, subunit A"/>
    <property type="match status" value="1"/>
</dbReference>
<dbReference type="Proteomes" id="UP000658278">
    <property type="component" value="Unassembled WGS sequence"/>
</dbReference>
<evidence type="ECO:0000259" key="9">
    <source>
        <dbReference type="Pfam" id="PF00884"/>
    </source>
</evidence>
<dbReference type="CDD" id="cd16144">
    <property type="entry name" value="ARS_like"/>
    <property type="match status" value="1"/>
</dbReference>
<evidence type="ECO:0000256" key="4">
    <source>
        <dbReference type="ARBA" id="ARBA00022729"/>
    </source>
</evidence>
<accession>A0A934R5D4</accession>
<keyword evidence="5" id="KW-0378">Hydrolase</keyword>
<evidence type="ECO:0000256" key="6">
    <source>
        <dbReference type="ARBA" id="ARBA00022837"/>
    </source>
</evidence>
<evidence type="ECO:0000256" key="8">
    <source>
        <dbReference type="SAM" id="SignalP"/>
    </source>
</evidence>
<evidence type="ECO:0000256" key="5">
    <source>
        <dbReference type="ARBA" id="ARBA00022801"/>
    </source>
</evidence>
<comment type="similarity">
    <text evidence="2">Belongs to the sulfatase family.</text>
</comment>
<feature type="domain" description="Sulfatase N-terminal" evidence="9">
    <location>
        <begin position="381"/>
        <end position="776"/>
    </location>
</feature>
<dbReference type="SUPFAM" id="SSF53649">
    <property type="entry name" value="Alkaline phosphatase-like"/>
    <property type="match status" value="1"/>
</dbReference>
<dbReference type="InterPro" id="IPR050738">
    <property type="entry name" value="Sulfatase"/>
</dbReference>
<dbReference type="Pfam" id="PF00884">
    <property type="entry name" value="Sulfatase"/>
    <property type="match status" value="1"/>
</dbReference>
<feature type="compositionally biased region" description="Polar residues" evidence="7">
    <location>
        <begin position="84"/>
        <end position="94"/>
    </location>
</feature>
<proteinExistence type="inferred from homology"/>
<dbReference type="RefSeq" id="WP_200275433.1">
    <property type="nucleotide sequence ID" value="NZ_JAENII010000001.1"/>
</dbReference>
<keyword evidence="11" id="KW-1185">Reference proteome</keyword>
<comment type="caution">
    <text evidence="10">The sequence shown here is derived from an EMBL/GenBank/DDBJ whole genome shotgun (WGS) entry which is preliminary data.</text>
</comment>
<gene>
    <name evidence="10" type="ORF">JIN81_01170</name>
</gene>
<dbReference type="PANTHER" id="PTHR42693:SF42">
    <property type="entry name" value="ARYLSULFATASE G"/>
    <property type="match status" value="1"/>
</dbReference>
<evidence type="ECO:0000256" key="2">
    <source>
        <dbReference type="ARBA" id="ARBA00008779"/>
    </source>
</evidence>
<dbReference type="GO" id="GO:0046872">
    <property type="term" value="F:metal ion binding"/>
    <property type="evidence" value="ECO:0007669"/>
    <property type="project" value="UniProtKB-KW"/>
</dbReference>
<feature type="region of interest" description="Disordered" evidence="7">
    <location>
        <begin position="80"/>
        <end position="100"/>
    </location>
</feature>
<dbReference type="InterPro" id="IPR000917">
    <property type="entry name" value="Sulfatase_N"/>
</dbReference>
<evidence type="ECO:0000256" key="1">
    <source>
        <dbReference type="ARBA" id="ARBA00001913"/>
    </source>
</evidence>
<dbReference type="EMBL" id="JAENII010000001">
    <property type="protein sequence ID" value="MBK1825614.1"/>
    <property type="molecule type" value="Genomic_DNA"/>
</dbReference>
<evidence type="ECO:0000313" key="10">
    <source>
        <dbReference type="EMBL" id="MBK1825614.1"/>
    </source>
</evidence>
<keyword evidence="6" id="KW-0106">Calcium</keyword>
<feature type="chain" id="PRO_5037313738" evidence="8">
    <location>
        <begin position="22"/>
        <end position="1019"/>
    </location>
</feature>
<dbReference type="PANTHER" id="PTHR42693">
    <property type="entry name" value="ARYLSULFATASE FAMILY MEMBER"/>
    <property type="match status" value="1"/>
</dbReference>
<comment type="cofactor">
    <cofactor evidence="1">
        <name>Ca(2+)</name>
        <dbReference type="ChEBI" id="CHEBI:29108"/>
    </cofactor>
</comment>
<keyword evidence="4 8" id="KW-0732">Signal</keyword>
<sequence length="1019" mass="107409">MMPRPSLLLPILVSSALSSHAAVFDFSETGSTSGNNSQGASGNVNVSDASVPSTTATIDGVALSLTALSTSGAAEIGANGQGFGVSTDNESGANETRLEGDKGESIQFSFGQDVLLDSLRFGNFSNGETAVLSFVSGVNPFTSGSSLSITGDGNQGPAYDILLSSDPIVTGGISIIQANTVLELTISGGGNDVLLNEFSVSPTLQASIVTTPPTPVLTENPNPATNVGITIVAAGNQKGQSFSLGAPATIGSFVFESGGVATPGDFKIALHQAMDGIPWLLDPIVSGIASLPSGLVAGDRFQITLPTAVELKRGSYIITLEGLGSTSFPLRFSEDPLYPTGAGARNNSALGWRPLNNPDADLLFAVIGTQEASPPVPTGKPNIVFILADDLGWTDIQCGPTGPNVINGTNHGTSFYQTPNLARLATEGLSFTHTFVHPNCAPTRAALLSGQYPSRSGNGVYHVDSLNRGGSGTTYLGPSQNEDIPVAHVISPEALQEAGYVTAHLGKYHVANHETGLASMPENQGFDFNFGGKENGNPGNFFASSGVWNTAIGPGLASYAAPYDQSYIDTVLKAPPSNPLNDRASNYPLIFPQEKPNDPDVLGNDNKHLTDAMGDAATAFIRDHTTGNLADRPLYMQVHFYAVHTPIQDRPDLTTKYATGITPSATHDNVDYAGLVEGMDQNIGRILDRLDDPNGDGDPSDSIADNTLIVFISDNGGHIGPTDNDPLRHRKGSFWNGGLRVPMILRQPGTVPAASQTDTLVHAVDIYPTLLEHAGVSMPAGITFDGESFAAHMTDPVGTPRKRSPIFYHFPGYLDQRARPVDVAIARIDGEDYKLIYNYDLTYTGNPSSTEDQQEGLDPLGDPWQLFKFSSDISETTDLIDGSYSNHLLYGDIADQMASQMDDWLTQPDPDWEAHKLTLRSTGAEVDYPGPDVADVVVPFGQTFHITASSVDLSAKTVTLTWNSEAGFSYDIEVSDGLGSWSPLATDVPSGGASTTAADLADPGISLPGRRFYRVVLTP</sequence>
<organism evidence="10 11">
    <name type="scientific">Haloferula rosea</name>
    <dbReference type="NCBI Taxonomy" id="490093"/>
    <lineage>
        <taxon>Bacteria</taxon>
        <taxon>Pseudomonadati</taxon>
        <taxon>Verrucomicrobiota</taxon>
        <taxon>Verrucomicrobiia</taxon>
        <taxon>Verrucomicrobiales</taxon>
        <taxon>Verrucomicrobiaceae</taxon>
        <taxon>Haloferula</taxon>
    </lineage>
</organism>
<evidence type="ECO:0000256" key="3">
    <source>
        <dbReference type="ARBA" id="ARBA00022723"/>
    </source>
</evidence>
<evidence type="ECO:0000313" key="11">
    <source>
        <dbReference type="Proteomes" id="UP000658278"/>
    </source>
</evidence>
<keyword evidence="3" id="KW-0479">Metal-binding</keyword>
<reference evidence="10" key="1">
    <citation type="submission" date="2021-01" db="EMBL/GenBank/DDBJ databases">
        <title>Modified the classification status of verrucomicrobia.</title>
        <authorList>
            <person name="Feng X."/>
        </authorList>
    </citation>
    <scope>NUCLEOTIDE SEQUENCE</scope>
    <source>
        <strain evidence="10">KCTC 22201</strain>
    </source>
</reference>
<evidence type="ECO:0000256" key="7">
    <source>
        <dbReference type="SAM" id="MobiDB-lite"/>
    </source>
</evidence>
<feature type="signal peptide" evidence="8">
    <location>
        <begin position="1"/>
        <end position="21"/>
    </location>
</feature>
<protein>
    <submittedName>
        <fullName evidence="10">Sulfatase</fullName>
    </submittedName>
</protein>
<name>A0A934R5D4_9BACT</name>
<dbReference type="GO" id="GO:0004065">
    <property type="term" value="F:arylsulfatase activity"/>
    <property type="evidence" value="ECO:0007669"/>
    <property type="project" value="TreeGrafter"/>
</dbReference>